<comment type="catalytic activity">
    <reaction evidence="6">
        <text>(3S)-3-hydroxy-3-methylglutaryl-CoA = acetoacetate + acetyl-CoA</text>
        <dbReference type="Rhea" id="RHEA:24404"/>
        <dbReference type="ChEBI" id="CHEBI:13705"/>
        <dbReference type="ChEBI" id="CHEBI:43074"/>
        <dbReference type="ChEBI" id="CHEBI:57288"/>
        <dbReference type="EC" id="4.1.3.4"/>
    </reaction>
</comment>
<dbReference type="UniPathway" id="UPA00896">
    <property type="reaction ID" value="UER00863"/>
</dbReference>
<dbReference type="CDD" id="cd07938">
    <property type="entry name" value="DRE_TIM_HMGL"/>
    <property type="match status" value="1"/>
</dbReference>
<dbReference type="NCBIfam" id="NF004283">
    <property type="entry name" value="PRK05692.1"/>
    <property type="match status" value="1"/>
</dbReference>
<keyword evidence="5" id="KW-0456">Lyase</keyword>
<dbReference type="Proteomes" id="UP000275078">
    <property type="component" value="Unassembled WGS sequence"/>
</dbReference>
<evidence type="ECO:0000313" key="10">
    <source>
        <dbReference type="Proteomes" id="UP000275078"/>
    </source>
</evidence>
<evidence type="ECO:0000256" key="6">
    <source>
        <dbReference type="ARBA" id="ARBA00049877"/>
    </source>
</evidence>
<evidence type="ECO:0000259" key="8">
    <source>
        <dbReference type="PROSITE" id="PS50991"/>
    </source>
</evidence>
<dbReference type="PROSITE" id="PS50991">
    <property type="entry name" value="PYR_CT"/>
    <property type="match status" value="1"/>
</dbReference>
<evidence type="ECO:0000256" key="7">
    <source>
        <dbReference type="SAM" id="MobiDB-lite"/>
    </source>
</evidence>
<dbReference type="GO" id="GO:0046872">
    <property type="term" value="F:metal ion binding"/>
    <property type="evidence" value="ECO:0007669"/>
    <property type="project" value="UniProtKB-KW"/>
</dbReference>
<keyword evidence="10" id="KW-1185">Reference proteome</keyword>
<dbReference type="GO" id="GO:0046951">
    <property type="term" value="P:ketone body biosynthetic process"/>
    <property type="evidence" value="ECO:0007669"/>
    <property type="project" value="TreeGrafter"/>
</dbReference>
<dbReference type="Gene3D" id="3.20.20.70">
    <property type="entry name" value="Aldolase class I"/>
    <property type="match status" value="1"/>
</dbReference>
<organism evidence="9 10">
    <name type="scientific">Ascobolus immersus RN42</name>
    <dbReference type="NCBI Taxonomy" id="1160509"/>
    <lineage>
        <taxon>Eukaryota</taxon>
        <taxon>Fungi</taxon>
        <taxon>Dikarya</taxon>
        <taxon>Ascomycota</taxon>
        <taxon>Pezizomycotina</taxon>
        <taxon>Pezizomycetes</taxon>
        <taxon>Pezizales</taxon>
        <taxon>Ascobolaceae</taxon>
        <taxon>Ascobolus</taxon>
    </lineage>
</organism>
<dbReference type="InterPro" id="IPR013785">
    <property type="entry name" value="Aldolase_TIM"/>
</dbReference>
<dbReference type="PANTHER" id="PTHR42738:SF17">
    <property type="entry name" value="HYDROXYMETHYLGLUTARYL-COA LYASE"/>
    <property type="match status" value="1"/>
</dbReference>
<evidence type="ECO:0000256" key="3">
    <source>
        <dbReference type="ARBA" id="ARBA00012910"/>
    </source>
</evidence>
<comment type="pathway">
    <text evidence="1">Metabolic intermediate metabolism; (S)-3-hydroxy-3-methylglutaryl-CoA degradation; acetoacetate from (S)-3-hydroxy-3-methylglutaryl-CoA: step 1/1.</text>
</comment>
<dbReference type="GO" id="GO:0006552">
    <property type="term" value="P:L-leucine catabolic process"/>
    <property type="evidence" value="ECO:0007669"/>
    <property type="project" value="TreeGrafter"/>
</dbReference>
<dbReference type="Pfam" id="PF00682">
    <property type="entry name" value="HMGL-like"/>
    <property type="match status" value="1"/>
</dbReference>
<dbReference type="InterPro" id="IPR043594">
    <property type="entry name" value="HMGL"/>
</dbReference>
<dbReference type="PANTHER" id="PTHR42738">
    <property type="entry name" value="HYDROXYMETHYLGLUTARYL-COA LYASE"/>
    <property type="match status" value="1"/>
</dbReference>
<dbReference type="InterPro" id="IPR000891">
    <property type="entry name" value="PYR_CT"/>
</dbReference>
<evidence type="ECO:0000256" key="1">
    <source>
        <dbReference type="ARBA" id="ARBA00005143"/>
    </source>
</evidence>
<feature type="compositionally biased region" description="Basic residues" evidence="7">
    <location>
        <begin position="1"/>
        <end position="10"/>
    </location>
</feature>
<protein>
    <recommendedName>
        <fullName evidence="3">hydroxymethylglutaryl-CoA lyase</fullName>
        <ecNumber evidence="3">4.1.3.4</ecNumber>
    </recommendedName>
</protein>
<dbReference type="FunFam" id="3.20.20.70:FF:000071">
    <property type="entry name" value="Hydroxymethylglutaryl-CoA lyase"/>
    <property type="match status" value="1"/>
</dbReference>
<dbReference type="AlphaFoldDB" id="A0A3N4J0B1"/>
<gene>
    <name evidence="9" type="ORF">BJ508DRAFT_410832</name>
</gene>
<dbReference type="GO" id="GO:0004419">
    <property type="term" value="F:hydroxymethylglutaryl-CoA lyase activity"/>
    <property type="evidence" value="ECO:0007669"/>
    <property type="project" value="UniProtKB-EC"/>
</dbReference>
<dbReference type="EC" id="4.1.3.4" evidence="3"/>
<name>A0A3N4J0B1_ASCIM</name>
<accession>A0A3N4J0B1</accession>
<comment type="similarity">
    <text evidence="2">Belongs to the HMG-CoA lyase family.</text>
</comment>
<dbReference type="EMBL" id="ML119647">
    <property type="protein sequence ID" value="RPA87324.1"/>
    <property type="molecule type" value="Genomic_DNA"/>
</dbReference>
<dbReference type="PROSITE" id="PS01062">
    <property type="entry name" value="HMG_COA_LYASE"/>
    <property type="match status" value="1"/>
</dbReference>
<dbReference type="STRING" id="1160509.A0A3N4J0B1"/>
<evidence type="ECO:0000313" key="9">
    <source>
        <dbReference type="EMBL" id="RPA87324.1"/>
    </source>
</evidence>
<feature type="region of interest" description="Disordered" evidence="7">
    <location>
        <begin position="1"/>
        <end position="24"/>
    </location>
</feature>
<dbReference type="SUPFAM" id="SSF51569">
    <property type="entry name" value="Aldolase"/>
    <property type="match status" value="1"/>
</dbReference>
<evidence type="ECO:0000256" key="5">
    <source>
        <dbReference type="ARBA" id="ARBA00023239"/>
    </source>
</evidence>
<sequence>MPPRLAHLRTARNLGRSFTTASTPRPRVRITEVGPRDGLQNEPRPIPLDTKLELLSRLSRTGLKHIEAGSFVSPKWVPQMADSANIARTLPTRAEIASTPAGEKIRWSYLCPNMKGMESALEYKVPEIAVFLSASEGFSKKNLNCSINESFEKVIPVVKAAKAAGIPVRGYVSMVITCPYSGKTPPQMVLKVTEKLLEMGCYEVSLGDTVGMGTVDTVGTLLKCLKEEGGIRLEDYISGHFHDTFGMGIANVGEAVKWGVRGFDGSVAGLGGCPYAKGATGNVATEDLVWFLEGAGFDTGVNLEELAKIGDWISADIGRRNESRVGKAIMSKVEKTAAKGEQEALKTINEIPRAIPVAA</sequence>
<keyword evidence="4" id="KW-0479">Metal-binding</keyword>
<evidence type="ECO:0000256" key="4">
    <source>
        <dbReference type="ARBA" id="ARBA00022723"/>
    </source>
</evidence>
<dbReference type="InterPro" id="IPR000138">
    <property type="entry name" value="HMG_CoA_lyase_AS"/>
</dbReference>
<evidence type="ECO:0000256" key="2">
    <source>
        <dbReference type="ARBA" id="ARBA00009405"/>
    </source>
</evidence>
<reference evidence="9 10" key="1">
    <citation type="journal article" date="2018" name="Nat. Ecol. Evol.">
        <title>Pezizomycetes genomes reveal the molecular basis of ectomycorrhizal truffle lifestyle.</title>
        <authorList>
            <person name="Murat C."/>
            <person name="Payen T."/>
            <person name="Noel B."/>
            <person name="Kuo A."/>
            <person name="Morin E."/>
            <person name="Chen J."/>
            <person name="Kohler A."/>
            <person name="Krizsan K."/>
            <person name="Balestrini R."/>
            <person name="Da Silva C."/>
            <person name="Montanini B."/>
            <person name="Hainaut M."/>
            <person name="Levati E."/>
            <person name="Barry K.W."/>
            <person name="Belfiori B."/>
            <person name="Cichocki N."/>
            <person name="Clum A."/>
            <person name="Dockter R.B."/>
            <person name="Fauchery L."/>
            <person name="Guy J."/>
            <person name="Iotti M."/>
            <person name="Le Tacon F."/>
            <person name="Lindquist E.A."/>
            <person name="Lipzen A."/>
            <person name="Malagnac F."/>
            <person name="Mello A."/>
            <person name="Molinier V."/>
            <person name="Miyauchi S."/>
            <person name="Poulain J."/>
            <person name="Riccioni C."/>
            <person name="Rubini A."/>
            <person name="Sitrit Y."/>
            <person name="Splivallo R."/>
            <person name="Traeger S."/>
            <person name="Wang M."/>
            <person name="Zifcakova L."/>
            <person name="Wipf D."/>
            <person name="Zambonelli A."/>
            <person name="Paolocci F."/>
            <person name="Nowrousian M."/>
            <person name="Ottonello S."/>
            <person name="Baldrian P."/>
            <person name="Spatafora J.W."/>
            <person name="Henrissat B."/>
            <person name="Nagy L.G."/>
            <person name="Aury J.M."/>
            <person name="Wincker P."/>
            <person name="Grigoriev I.V."/>
            <person name="Bonfante P."/>
            <person name="Martin F.M."/>
        </authorList>
    </citation>
    <scope>NUCLEOTIDE SEQUENCE [LARGE SCALE GENOMIC DNA]</scope>
    <source>
        <strain evidence="9 10">RN42</strain>
    </source>
</reference>
<proteinExistence type="inferred from homology"/>
<feature type="domain" description="Pyruvate carboxyltransferase" evidence="8">
    <location>
        <begin position="28"/>
        <end position="307"/>
    </location>
</feature>
<dbReference type="OrthoDB" id="1905920at2759"/>